<dbReference type="InterPro" id="IPR000242">
    <property type="entry name" value="PTP_cat"/>
</dbReference>
<organism evidence="4 5">
    <name type="scientific">Xenoophorus captivus</name>
    <dbReference type="NCBI Taxonomy" id="1517983"/>
    <lineage>
        <taxon>Eukaryota</taxon>
        <taxon>Metazoa</taxon>
        <taxon>Chordata</taxon>
        <taxon>Craniata</taxon>
        <taxon>Vertebrata</taxon>
        <taxon>Euteleostomi</taxon>
        <taxon>Actinopterygii</taxon>
        <taxon>Neopterygii</taxon>
        <taxon>Teleostei</taxon>
        <taxon>Neoteleostei</taxon>
        <taxon>Acanthomorphata</taxon>
        <taxon>Ovalentaria</taxon>
        <taxon>Atherinomorphae</taxon>
        <taxon>Cyprinodontiformes</taxon>
        <taxon>Goodeidae</taxon>
        <taxon>Xenoophorus</taxon>
    </lineage>
</organism>
<dbReference type="PANTHER" id="PTHR19134">
    <property type="entry name" value="RECEPTOR-TYPE TYROSINE-PROTEIN PHOSPHATASE"/>
    <property type="match status" value="1"/>
</dbReference>
<evidence type="ECO:0000256" key="1">
    <source>
        <dbReference type="ARBA" id="ARBA00013064"/>
    </source>
</evidence>
<dbReference type="PROSITE" id="PS50055">
    <property type="entry name" value="TYR_PHOSPHATASE_PTP"/>
    <property type="match status" value="2"/>
</dbReference>
<dbReference type="Pfam" id="PF00102">
    <property type="entry name" value="Y_phosphatase"/>
    <property type="match status" value="2"/>
</dbReference>
<dbReference type="InterPro" id="IPR050348">
    <property type="entry name" value="Protein-Tyr_Phosphatase"/>
</dbReference>
<gene>
    <name evidence="4" type="ORF">XENOCAPTIV_005885</name>
</gene>
<reference evidence="4 5" key="1">
    <citation type="submission" date="2021-06" db="EMBL/GenBank/DDBJ databases">
        <authorList>
            <person name="Palmer J.M."/>
        </authorList>
    </citation>
    <scope>NUCLEOTIDE SEQUENCE [LARGE SCALE GENOMIC DNA]</scope>
    <source>
        <strain evidence="4 5">XC_2019</strain>
        <tissue evidence="4">Muscle</tissue>
    </source>
</reference>
<name>A0ABV0QLB4_9TELE</name>
<sequence>MTERIKHEKTVDIYGHVTLMRSQRNYMVQTEDQYIFIHDALLEAVTCGNTEVPARNLYSYIQRLTQIEPGENITGMEVEFKRLASAKAHTSRFVSANLPCNKFKNRLVNIMPYETTRVCLQPIRGVEGSDYINASFIDGYRQQRAYIATQGPLAETTEDYWRMLWEHNSTIVVMLTKLREMGRVRSRHRQTSMVFCTKSKENDLCCPLQEKCHQYWPAERSARYQYFVVDPMAEYNMPQYILREFKVTDARVSLLFASRHSYWFSFFNLCKKTR</sequence>
<keyword evidence="2" id="KW-0904">Protein phosphatase</keyword>
<evidence type="ECO:0000256" key="2">
    <source>
        <dbReference type="ARBA" id="ARBA00022912"/>
    </source>
</evidence>
<dbReference type="SMART" id="SM00194">
    <property type="entry name" value="PTPc"/>
    <property type="match status" value="1"/>
</dbReference>
<evidence type="ECO:0000259" key="3">
    <source>
        <dbReference type="PROSITE" id="PS50055"/>
    </source>
</evidence>
<feature type="domain" description="Tyrosine-protein phosphatase" evidence="3">
    <location>
        <begin position="76"/>
        <end position="263"/>
    </location>
</feature>
<dbReference type="InterPro" id="IPR029021">
    <property type="entry name" value="Prot-tyrosine_phosphatase-like"/>
</dbReference>
<dbReference type="EMBL" id="JAHRIN010016969">
    <property type="protein sequence ID" value="MEQ2196620.1"/>
    <property type="molecule type" value="Genomic_DNA"/>
</dbReference>
<dbReference type="Proteomes" id="UP001434883">
    <property type="component" value="Unassembled WGS sequence"/>
</dbReference>
<evidence type="ECO:0000313" key="5">
    <source>
        <dbReference type="Proteomes" id="UP001434883"/>
    </source>
</evidence>
<keyword evidence="2" id="KW-0378">Hydrolase</keyword>
<keyword evidence="5" id="KW-1185">Reference proteome</keyword>
<dbReference type="PANTHER" id="PTHR19134:SF531">
    <property type="entry name" value="TYROSINE-PROTEIN PHOSPHATASE LAR"/>
    <property type="match status" value="1"/>
</dbReference>
<dbReference type="SUPFAM" id="SSF52799">
    <property type="entry name" value="(Phosphotyrosine protein) phosphatases II"/>
    <property type="match status" value="2"/>
</dbReference>
<protein>
    <recommendedName>
        <fullName evidence="1">protein-tyrosine-phosphatase</fullName>
        <ecNumber evidence="1">3.1.3.48</ecNumber>
    </recommendedName>
</protein>
<evidence type="ECO:0000313" key="4">
    <source>
        <dbReference type="EMBL" id="MEQ2196620.1"/>
    </source>
</evidence>
<dbReference type="Gene3D" id="3.90.190.10">
    <property type="entry name" value="Protein tyrosine phosphatase superfamily"/>
    <property type="match status" value="2"/>
</dbReference>
<accession>A0ABV0QLB4</accession>
<comment type="caution">
    <text evidence="4">The sequence shown here is derived from an EMBL/GenBank/DDBJ whole genome shotgun (WGS) entry which is preliminary data.</text>
</comment>
<dbReference type="EC" id="3.1.3.48" evidence="1"/>
<dbReference type="PRINTS" id="PR00700">
    <property type="entry name" value="PRTYPHPHTASE"/>
</dbReference>
<proteinExistence type="predicted"/>
<feature type="domain" description="Tyrosine-protein phosphatase" evidence="3">
    <location>
        <begin position="1"/>
        <end position="44"/>
    </location>
</feature>